<sequence>MAKSGLEIDAFNVGRRPDPRTFERKTSFRDIQGLISKINPDVLKSVIANGCVDAKKSSLSTPPTTSPKKKQSGIPTSPVCDPTLRHVP</sequence>
<dbReference type="Proteomes" id="UP000250235">
    <property type="component" value="Unassembled WGS sequence"/>
</dbReference>
<evidence type="ECO:0000256" key="1">
    <source>
        <dbReference type="SAM" id="MobiDB-lite"/>
    </source>
</evidence>
<organism evidence="2 3">
    <name type="scientific">Dorcoceras hygrometricum</name>
    <dbReference type="NCBI Taxonomy" id="472368"/>
    <lineage>
        <taxon>Eukaryota</taxon>
        <taxon>Viridiplantae</taxon>
        <taxon>Streptophyta</taxon>
        <taxon>Embryophyta</taxon>
        <taxon>Tracheophyta</taxon>
        <taxon>Spermatophyta</taxon>
        <taxon>Magnoliopsida</taxon>
        <taxon>eudicotyledons</taxon>
        <taxon>Gunneridae</taxon>
        <taxon>Pentapetalae</taxon>
        <taxon>asterids</taxon>
        <taxon>lamiids</taxon>
        <taxon>Lamiales</taxon>
        <taxon>Gesneriaceae</taxon>
        <taxon>Didymocarpoideae</taxon>
        <taxon>Trichosporeae</taxon>
        <taxon>Loxocarpinae</taxon>
        <taxon>Dorcoceras</taxon>
    </lineage>
</organism>
<keyword evidence="3" id="KW-1185">Reference proteome</keyword>
<name>A0A2Z7DCE0_9LAMI</name>
<accession>A0A2Z7DCE0</accession>
<dbReference type="OrthoDB" id="1914366at2759"/>
<evidence type="ECO:0000313" key="3">
    <source>
        <dbReference type="Proteomes" id="UP000250235"/>
    </source>
</evidence>
<dbReference type="AlphaFoldDB" id="A0A2Z7DCE0"/>
<proteinExistence type="predicted"/>
<dbReference type="EMBL" id="KQ987275">
    <property type="protein sequence ID" value="KZV57509.1"/>
    <property type="molecule type" value="Genomic_DNA"/>
</dbReference>
<gene>
    <name evidence="2" type="ORF">F511_29333</name>
</gene>
<reference evidence="2 3" key="1">
    <citation type="journal article" date="2015" name="Proc. Natl. Acad. Sci. U.S.A.">
        <title>The resurrection genome of Boea hygrometrica: A blueprint for survival of dehydration.</title>
        <authorList>
            <person name="Xiao L."/>
            <person name="Yang G."/>
            <person name="Zhang L."/>
            <person name="Yang X."/>
            <person name="Zhao S."/>
            <person name="Ji Z."/>
            <person name="Zhou Q."/>
            <person name="Hu M."/>
            <person name="Wang Y."/>
            <person name="Chen M."/>
            <person name="Xu Y."/>
            <person name="Jin H."/>
            <person name="Xiao X."/>
            <person name="Hu G."/>
            <person name="Bao F."/>
            <person name="Hu Y."/>
            <person name="Wan P."/>
            <person name="Li L."/>
            <person name="Deng X."/>
            <person name="Kuang T."/>
            <person name="Xiang C."/>
            <person name="Zhu J.K."/>
            <person name="Oliver M.J."/>
            <person name="He Y."/>
        </authorList>
    </citation>
    <scope>NUCLEOTIDE SEQUENCE [LARGE SCALE GENOMIC DNA]</scope>
    <source>
        <strain evidence="3">cv. XS01</strain>
    </source>
</reference>
<protein>
    <submittedName>
        <fullName evidence="2">Uncharacterized protein</fullName>
    </submittedName>
</protein>
<feature type="region of interest" description="Disordered" evidence="1">
    <location>
        <begin position="54"/>
        <end position="88"/>
    </location>
</feature>
<evidence type="ECO:0000313" key="2">
    <source>
        <dbReference type="EMBL" id="KZV57509.1"/>
    </source>
</evidence>